<name>A0ACC8XG65_9FIRM</name>
<protein>
    <submittedName>
        <fullName evidence="1">Uncharacterized protein</fullName>
    </submittedName>
</protein>
<comment type="caution">
    <text evidence="1">The sequence shown here is derived from an EMBL/GenBank/DDBJ whole genome shotgun (WGS) entry which is preliminary data.</text>
</comment>
<evidence type="ECO:0000313" key="2">
    <source>
        <dbReference type="Proteomes" id="UP000188605"/>
    </source>
</evidence>
<reference evidence="1" key="1">
    <citation type="submission" date="2016-08" db="EMBL/GenBank/DDBJ databases">
        <authorList>
            <person name="Ngugi D.K."/>
            <person name="Miyake S."/>
            <person name="Stingl U."/>
        </authorList>
    </citation>
    <scope>NUCLEOTIDE SEQUENCE</scope>
    <source>
        <strain evidence="1">SCG-B11WGA-EpuloA1</strain>
    </source>
</reference>
<organism evidence="1 2">
    <name type="scientific">Candidatus Epulonipiscium fishelsonii</name>
    <dbReference type="NCBI Taxonomy" id="77094"/>
    <lineage>
        <taxon>Bacteria</taxon>
        <taxon>Bacillati</taxon>
        <taxon>Bacillota</taxon>
        <taxon>Clostridia</taxon>
        <taxon>Lachnospirales</taxon>
        <taxon>Lachnospiraceae</taxon>
        <taxon>Candidatus Epulonipiscium</taxon>
    </lineage>
</organism>
<keyword evidence="2" id="KW-1185">Reference proteome</keyword>
<accession>A0ACC8XG65</accession>
<proteinExistence type="predicted"/>
<gene>
    <name evidence="1" type="ORF">AN396_13765</name>
</gene>
<dbReference type="EMBL" id="LJDB01000009">
    <property type="protein sequence ID" value="ONI42645.1"/>
    <property type="molecule type" value="Genomic_DNA"/>
</dbReference>
<sequence length="321" mass="37478">MSLFKKPQLILYIKDHPIFNITKEKILDFNHLPEVIAKNPTENTFHIWRSSRKSSESNKTAMTLLNLTFGHNLNKIIKNTKLLSLSDCYWVKYANDQTKFESITPYLERFWGEHLNLTHKYKNGAIPTLMTNGVLDKHWISKDYLQKPYNTNEYDSYVLCKILGIPVAEYILEKDRLLVKNFTDINNYLEPANSYVLYSNQGYTYMDIINDFDFGLEMIIIDAIIENADRHTGNFGYLINIESGKKIQAPLFDFDKALNSKFSTDYMIDNLINLYKMMGSPNFIKQTILTFTNKIFENADRLNKQFVMRAQCLTNKICKSA</sequence>
<dbReference type="Proteomes" id="UP000188605">
    <property type="component" value="Unassembled WGS sequence"/>
</dbReference>
<evidence type="ECO:0000313" key="1">
    <source>
        <dbReference type="EMBL" id="ONI42645.1"/>
    </source>
</evidence>